<dbReference type="EMBL" id="BSYO01000014">
    <property type="protein sequence ID" value="GMH14542.1"/>
    <property type="molecule type" value="Genomic_DNA"/>
</dbReference>
<reference evidence="1" key="1">
    <citation type="submission" date="2023-05" db="EMBL/GenBank/DDBJ databases">
        <title>Nepenthes gracilis genome sequencing.</title>
        <authorList>
            <person name="Fukushima K."/>
        </authorList>
    </citation>
    <scope>NUCLEOTIDE SEQUENCE</scope>
    <source>
        <strain evidence="1">SING2019-196</strain>
    </source>
</reference>
<gene>
    <name evidence="1" type="ORF">Nepgr_016383</name>
</gene>
<evidence type="ECO:0000313" key="1">
    <source>
        <dbReference type="EMBL" id="GMH14542.1"/>
    </source>
</evidence>
<name>A0AAD3SP35_NEPGR</name>
<dbReference type="AlphaFoldDB" id="A0AAD3SP35"/>
<keyword evidence="2" id="KW-1185">Reference proteome</keyword>
<dbReference type="Proteomes" id="UP001279734">
    <property type="component" value="Unassembled WGS sequence"/>
</dbReference>
<sequence length="398" mass="42775">MLAEADSRLSVMAMKCHKSDSRFNAAVHLTDREILCGLGAELFDRVLQLALPNTMVSPPDNAESPASHQSSSSESGYPFLTHFLDRTVLIRRLVISPHCGLLSALRIGSGTNFSSSIEVDVSYQWKPKRMNIDNHLEGRILSAPSAPGAIPVSANPLKNLMVAPAPKVEPGVVLDQKVPSFQLVCILESNVPPNSYAAMPKCGLDNSLPETMHSPPFVPPRPLNGLDELEVSGQSRVIISSPPGDAQGEVAFRALSSSGEVSIACLNDATLAEDVVLTKTISSGSRAGEDHDCRLVVDSQAPLSDAVSLFDVRSYSEEVMLELQMLWFRSREDCLIKFVEAISCLEIVAVCSPDLLDPSCSLGLGSGLRCHVLRTLAGWSLHPTEVDGCRATCCGSFH</sequence>
<evidence type="ECO:0000313" key="2">
    <source>
        <dbReference type="Proteomes" id="UP001279734"/>
    </source>
</evidence>
<organism evidence="1 2">
    <name type="scientific">Nepenthes gracilis</name>
    <name type="common">Slender pitcher plant</name>
    <dbReference type="NCBI Taxonomy" id="150966"/>
    <lineage>
        <taxon>Eukaryota</taxon>
        <taxon>Viridiplantae</taxon>
        <taxon>Streptophyta</taxon>
        <taxon>Embryophyta</taxon>
        <taxon>Tracheophyta</taxon>
        <taxon>Spermatophyta</taxon>
        <taxon>Magnoliopsida</taxon>
        <taxon>eudicotyledons</taxon>
        <taxon>Gunneridae</taxon>
        <taxon>Pentapetalae</taxon>
        <taxon>Caryophyllales</taxon>
        <taxon>Nepenthaceae</taxon>
        <taxon>Nepenthes</taxon>
    </lineage>
</organism>
<comment type="caution">
    <text evidence="1">The sequence shown here is derived from an EMBL/GenBank/DDBJ whole genome shotgun (WGS) entry which is preliminary data.</text>
</comment>
<accession>A0AAD3SP35</accession>
<proteinExistence type="predicted"/>
<protein>
    <submittedName>
        <fullName evidence="1">Uncharacterized protein</fullName>
    </submittedName>
</protein>